<feature type="transmembrane region" description="Helical" evidence="1">
    <location>
        <begin position="43"/>
        <end position="64"/>
    </location>
</feature>
<reference evidence="2 3" key="1">
    <citation type="submission" date="2016-10" db="EMBL/GenBank/DDBJ databases">
        <authorList>
            <person name="de Groot N.N."/>
        </authorList>
    </citation>
    <scope>NUCLEOTIDE SEQUENCE [LARGE SCALE GENOMIC DNA]</scope>
    <source>
        <strain evidence="2 3">DSM 19981</strain>
    </source>
</reference>
<keyword evidence="1" id="KW-0472">Membrane</keyword>
<proteinExistence type="predicted"/>
<sequence length="248" mass="27257">MELLVFHGLIAAHIVTGTTGAIAFWVPVIGRKGGVNHARWGKVFAYAMMATGSFAVCMSLMTLVDPFGTHPHLADRFDANFIRGLFGWMMLHTGILTINLAWYGWLAIRNKGRHALNRHPLNVALQYAVIAAALACAVDGWFIGQYLMIGIAVVGVATGLTNLWFIHKPQIERADWLKEHIKALVGAGISVYTAFMAFGSVRVFPELALHPGMWSVPLIVGLAIIIWHRLDVDRKARQVRARRVGAAA</sequence>
<evidence type="ECO:0000313" key="3">
    <source>
        <dbReference type="Proteomes" id="UP000199473"/>
    </source>
</evidence>
<feature type="transmembrane region" description="Helical" evidence="1">
    <location>
        <begin position="6"/>
        <end position="31"/>
    </location>
</feature>
<feature type="transmembrane region" description="Helical" evidence="1">
    <location>
        <begin position="120"/>
        <end position="140"/>
    </location>
</feature>
<accession>A0A1I3XII2</accession>
<dbReference type="AlphaFoldDB" id="A0A1I3XII2"/>
<keyword evidence="1" id="KW-0812">Transmembrane</keyword>
<gene>
    <name evidence="2" type="ORF">SAMN02745775_101342</name>
</gene>
<evidence type="ECO:0000313" key="2">
    <source>
        <dbReference type="EMBL" id="SFK19270.1"/>
    </source>
</evidence>
<evidence type="ECO:0008006" key="4">
    <source>
        <dbReference type="Google" id="ProtNLM"/>
    </source>
</evidence>
<dbReference type="Proteomes" id="UP000199473">
    <property type="component" value="Unassembled WGS sequence"/>
</dbReference>
<keyword evidence="1" id="KW-1133">Transmembrane helix</keyword>
<dbReference type="OrthoDB" id="5984490at2"/>
<name>A0A1I3XII2_9PROT</name>
<dbReference type="STRING" id="1123062.SAMN02745775_101342"/>
<evidence type="ECO:0000256" key="1">
    <source>
        <dbReference type="SAM" id="Phobius"/>
    </source>
</evidence>
<protein>
    <recommendedName>
        <fullName evidence="4">DUF2306 domain-containing protein</fullName>
    </recommendedName>
</protein>
<dbReference type="EMBL" id="FOSQ01000001">
    <property type="protein sequence ID" value="SFK19270.1"/>
    <property type="molecule type" value="Genomic_DNA"/>
</dbReference>
<dbReference type="RefSeq" id="WP_092954599.1">
    <property type="nucleotide sequence ID" value="NZ_FOSQ01000001.1"/>
</dbReference>
<organism evidence="2 3">
    <name type="scientific">Falsiroseomonas stagni DSM 19981</name>
    <dbReference type="NCBI Taxonomy" id="1123062"/>
    <lineage>
        <taxon>Bacteria</taxon>
        <taxon>Pseudomonadati</taxon>
        <taxon>Pseudomonadota</taxon>
        <taxon>Alphaproteobacteria</taxon>
        <taxon>Acetobacterales</taxon>
        <taxon>Roseomonadaceae</taxon>
        <taxon>Falsiroseomonas</taxon>
    </lineage>
</organism>
<feature type="transmembrane region" description="Helical" evidence="1">
    <location>
        <begin position="146"/>
        <end position="165"/>
    </location>
</feature>
<feature type="transmembrane region" description="Helical" evidence="1">
    <location>
        <begin position="211"/>
        <end position="230"/>
    </location>
</feature>
<feature type="transmembrane region" description="Helical" evidence="1">
    <location>
        <begin position="185"/>
        <end position="205"/>
    </location>
</feature>
<feature type="transmembrane region" description="Helical" evidence="1">
    <location>
        <begin position="84"/>
        <end position="108"/>
    </location>
</feature>
<keyword evidence="3" id="KW-1185">Reference proteome</keyword>